<keyword evidence="1" id="KW-1133">Transmembrane helix</keyword>
<accession>A0A1W1UIM5</accession>
<evidence type="ECO:0000313" key="3">
    <source>
        <dbReference type="Proteomes" id="UP000192266"/>
    </source>
</evidence>
<keyword evidence="1" id="KW-0812">Transmembrane</keyword>
<dbReference type="STRING" id="645990.SAMN00120144_3627"/>
<protein>
    <submittedName>
        <fullName evidence="2">Uncharacterized protein</fullName>
    </submittedName>
</protein>
<sequence>MLSTFDPFVFASITASSFVFGYLGCYILQKGFGVRFRK</sequence>
<organism evidence="2 3">
    <name type="scientific">Hymenobacter roseosalivarius DSM 11622</name>
    <dbReference type="NCBI Taxonomy" id="645990"/>
    <lineage>
        <taxon>Bacteria</taxon>
        <taxon>Pseudomonadati</taxon>
        <taxon>Bacteroidota</taxon>
        <taxon>Cytophagia</taxon>
        <taxon>Cytophagales</taxon>
        <taxon>Hymenobacteraceae</taxon>
        <taxon>Hymenobacter</taxon>
    </lineage>
</organism>
<proteinExistence type="predicted"/>
<dbReference type="Proteomes" id="UP000192266">
    <property type="component" value="Unassembled WGS sequence"/>
</dbReference>
<keyword evidence="1" id="KW-0472">Membrane</keyword>
<dbReference type="AlphaFoldDB" id="A0A1W1UIM5"/>
<reference evidence="2 3" key="1">
    <citation type="submission" date="2017-04" db="EMBL/GenBank/DDBJ databases">
        <authorList>
            <person name="Afonso C.L."/>
            <person name="Miller P.J."/>
            <person name="Scott M.A."/>
            <person name="Spackman E."/>
            <person name="Goraichik I."/>
            <person name="Dimitrov K.M."/>
            <person name="Suarez D.L."/>
            <person name="Swayne D.E."/>
        </authorList>
    </citation>
    <scope>NUCLEOTIDE SEQUENCE [LARGE SCALE GENOMIC DNA]</scope>
    <source>
        <strain evidence="2 3">DSM 11622</strain>
    </source>
</reference>
<keyword evidence="3" id="KW-1185">Reference proteome</keyword>
<gene>
    <name evidence="2" type="ORF">SAMN00120144_3627</name>
</gene>
<evidence type="ECO:0000313" key="2">
    <source>
        <dbReference type="EMBL" id="SMB80975.1"/>
    </source>
</evidence>
<dbReference type="EMBL" id="FWWW01000026">
    <property type="protein sequence ID" value="SMB80975.1"/>
    <property type="molecule type" value="Genomic_DNA"/>
</dbReference>
<evidence type="ECO:0000256" key="1">
    <source>
        <dbReference type="SAM" id="Phobius"/>
    </source>
</evidence>
<feature type="transmembrane region" description="Helical" evidence="1">
    <location>
        <begin position="6"/>
        <end position="28"/>
    </location>
</feature>
<name>A0A1W1UIM5_9BACT</name>